<dbReference type="SUPFAM" id="SSF103039">
    <property type="entry name" value="CheC-like"/>
    <property type="match status" value="1"/>
</dbReference>
<dbReference type="GO" id="GO:0006935">
    <property type="term" value="P:chemotaxis"/>
    <property type="evidence" value="ECO:0007669"/>
    <property type="project" value="UniProtKB-KW"/>
</dbReference>
<evidence type="ECO:0008006" key="3">
    <source>
        <dbReference type="Google" id="ProtNLM"/>
    </source>
</evidence>
<dbReference type="RefSeq" id="WP_302127151.1">
    <property type="nucleotide sequence ID" value="NZ_CP129968.2"/>
</dbReference>
<name>A0AA49GCM7_9BACT</name>
<keyword evidence="1" id="KW-0145">Chemotaxis</keyword>
<dbReference type="Gene3D" id="3.40.1550.10">
    <property type="entry name" value="CheC-like"/>
    <property type="match status" value="1"/>
</dbReference>
<organism evidence="2">
    <name type="scientific">Marivirga arenosa</name>
    <dbReference type="NCBI Taxonomy" id="3059076"/>
    <lineage>
        <taxon>Bacteria</taxon>
        <taxon>Pseudomonadati</taxon>
        <taxon>Bacteroidota</taxon>
        <taxon>Cytophagia</taxon>
        <taxon>Cytophagales</taxon>
        <taxon>Marivirgaceae</taxon>
        <taxon>Marivirga</taxon>
    </lineage>
</organism>
<dbReference type="InterPro" id="IPR028976">
    <property type="entry name" value="CheC-like_sf"/>
</dbReference>
<proteinExistence type="predicted"/>
<reference evidence="2" key="1">
    <citation type="submission" date="2023-08" db="EMBL/GenBank/DDBJ databases">
        <title>Comparative genomics and taxonomic characterization of three novel marine species of genus Marivirga.</title>
        <authorList>
            <person name="Muhammad N."/>
            <person name="Kim S.-G."/>
        </authorList>
    </citation>
    <scope>NUCLEOTIDE SEQUENCE</scope>
    <source>
        <strain evidence="2">BKB1-2</strain>
    </source>
</reference>
<accession>A0AA49GCM7</accession>
<evidence type="ECO:0000313" key="2">
    <source>
        <dbReference type="EMBL" id="WKK81607.1"/>
    </source>
</evidence>
<gene>
    <name evidence="2" type="ORF">QYS47_04820</name>
</gene>
<dbReference type="AlphaFoldDB" id="A0AA49GCM7"/>
<dbReference type="Proteomes" id="UP001232019">
    <property type="component" value="Chromosome"/>
</dbReference>
<evidence type="ECO:0000256" key="1">
    <source>
        <dbReference type="ARBA" id="ARBA00022500"/>
    </source>
</evidence>
<sequence>MHEVSRKNQITNVFEYGHKHVLDSLEKFTNKTFNLKMLDARSFCKNKIREVIGSFSLGSDLTLFKTEIIGDVFGKSYWLVDNHARKYITNTDNNNQVSIDFSYEMLREVDNIISAALISQLSNRFSLEIYGDVPELVMPELKPLEEIIEKDFIKSRENLFLYLVEFQIEESPNAKCLFFWCVEEHKLIEG</sequence>
<protein>
    <recommendedName>
        <fullName evidence="3">CheC-like protein domain-containing protein</fullName>
    </recommendedName>
</protein>
<dbReference type="EMBL" id="CP129968">
    <property type="protein sequence ID" value="WKK81607.1"/>
    <property type="molecule type" value="Genomic_DNA"/>
</dbReference>
<dbReference type="KEGG" id="marp:QYS47_04820"/>